<keyword evidence="3" id="KW-1185">Reference proteome</keyword>
<dbReference type="Gene3D" id="1.10.150.20">
    <property type="entry name" value="5' to 3' exonuclease, C-terminal subdomain"/>
    <property type="match status" value="1"/>
</dbReference>
<sequence>MEEMLLIPVNQLELSTDCIENLQSMHISNLHDLVKKGWQGLRETDGFDYIRFNEVVRLLTKHDLIHLLERPS</sequence>
<gene>
    <name evidence="2" type="ORF">SNE25_13305</name>
</gene>
<proteinExistence type="predicted"/>
<evidence type="ECO:0000259" key="1">
    <source>
        <dbReference type="Pfam" id="PF03118"/>
    </source>
</evidence>
<dbReference type="SUPFAM" id="SSF47789">
    <property type="entry name" value="C-terminal domain of RNA polymerase alpha subunit"/>
    <property type="match status" value="1"/>
</dbReference>
<dbReference type="Proteomes" id="UP001324380">
    <property type="component" value="Chromosome"/>
</dbReference>
<dbReference type="Pfam" id="PF03118">
    <property type="entry name" value="RNA_pol_A_CTD"/>
    <property type="match status" value="1"/>
</dbReference>
<reference evidence="2 3" key="1">
    <citation type="submission" date="2023-11" db="EMBL/GenBank/DDBJ databases">
        <title>Analysis of the Genomes of Mucilaginibacter gossypii cycad 4 and M. sabulilitoris SNA2: microbes with the potential for plant growth promotion.</title>
        <authorList>
            <person name="Hirsch A.M."/>
            <person name="Humm E."/>
            <person name="Rubbi M."/>
            <person name="Del Vecchio G."/>
            <person name="Ha S.M."/>
            <person name="Pellegrini M."/>
            <person name="Gunsalus R.P."/>
        </authorList>
    </citation>
    <scope>NUCLEOTIDE SEQUENCE [LARGE SCALE GENOMIC DNA]</scope>
    <source>
        <strain evidence="2 3">SNA2</strain>
    </source>
</reference>
<organism evidence="2 3">
    <name type="scientific">Mucilaginibacter sabulilitoris</name>
    <dbReference type="NCBI Taxonomy" id="1173583"/>
    <lineage>
        <taxon>Bacteria</taxon>
        <taxon>Pseudomonadati</taxon>
        <taxon>Bacteroidota</taxon>
        <taxon>Sphingobacteriia</taxon>
        <taxon>Sphingobacteriales</taxon>
        <taxon>Sphingobacteriaceae</taxon>
        <taxon>Mucilaginibacter</taxon>
    </lineage>
</organism>
<evidence type="ECO:0000313" key="2">
    <source>
        <dbReference type="EMBL" id="WPU96498.1"/>
    </source>
</evidence>
<dbReference type="RefSeq" id="WP_321565592.1">
    <property type="nucleotide sequence ID" value="NZ_CP139558.1"/>
</dbReference>
<dbReference type="EMBL" id="CP139558">
    <property type="protein sequence ID" value="WPU96498.1"/>
    <property type="molecule type" value="Genomic_DNA"/>
</dbReference>
<feature type="domain" description="RNA polymerase alpha subunit C-terminal" evidence="1">
    <location>
        <begin position="3"/>
        <end position="60"/>
    </location>
</feature>
<protein>
    <recommendedName>
        <fullName evidence="1">RNA polymerase alpha subunit C-terminal domain-containing protein</fullName>
    </recommendedName>
</protein>
<name>A0ABZ0TWQ3_9SPHI</name>
<evidence type="ECO:0000313" key="3">
    <source>
        <dbReference type="Proteomes" id="UP001324380"/>
    </source>
</evidence>
<accession>A0ABZ0TWQ3</accession>
<dbReference type="InterPro" id="IPR011260">
    <property type="entry name" value="RNAP_asu_C"/>
</dbReference>